<evidence type="ECO:0000259" key="3">
    <source>
        <dbReference type="Pfam" id="PF13514"/>
    </source>
</evidence>
<name>A0ABS6JU08_9BACI</name>
<proteinExistence type="predicted"/>
<feature type="domain" description="YhaN AAA" evidence="3">
    <location>
        <begin position="1"/>
        <end position="200"/>
    </location>
</feature>
<gene>
    <name evidence="4" type="ORF">KS407_04640</name>
</gene>
<feature type="transmembrane region" description="Helical" evidence="2">
    <location>
        <begin position="470"/>
        <end position="488"/>
    </location>
</feature>
<feature type="coiled-coil region" evidence="1">
    <location>
        <begin position="793"/>
        <end position="843"/>
    </location>
</feature>
<evidence type="ECO:0000313" key="4">
    <source>
        <dbReference type="EMBL" id="MBU9720732.1"/>
    </source>
</evidence>
<dbReference type="EMBL" id="JAHQCR010000021">
    <property type="protein sequence ID" value="MBU9720732.1"/>
    <property type="molecule type" value="Genomic_DNA"/>
</dbReference>
<keyword evidence="2" id="KW-1133">Transmembrane helix</keyword>
<accession>A0ABS6JU08</accession>
<dbReference type="Gene3D" id="3.40.50.300">
    <property type="entry name" value="P-loop containing nucleotide triphosphate hydrolases"/>
    <property type="match status" value="2"/>
</dbReference>
<protein>
    <submittedName>
        <fullName evidence="4">AAA family ATPase</fullName>
    </submittedName>
</protein>
<keyword evidence="5" id="KW-1185">Reference proteome</keyword>
<dbReference type="PANTHER" id="PTHR41259">
    <property type="entry name" value="DOUBLE-STRAND BREAK REPAIR RAD50 ATPASE, PUTATIVE-RELATED"/>
    <property type="match status" value="1"/>
</dbReference>
<feature type="coiled-coil region" evidence="1">
    <location>
        <begin position="273"/>
        <end position="303"/>
    </location>
</feature>
<organism evidence="4 5">
    <name type="scientific">Evansella alkalicola</name>
    <dbReference type="NCBI Taxonomy" id="745819"/>
    <lineage>
        <taxon>Bacteria</taxon>
        <taxon>Bacillati</taxon>
        <taxon>Bacillota</taxon>
        <taxon>Bacilli</taxon>
        <taxon>Bacillales</taxon>
        <taxon>Bacillaceae</taxon>
        <taxon>Evansella</taxon>
    </lineage>
</organism>
<feature type="coiled-coil region" evidence="1">
    <location>
        <begin position="549"/>
        <end position="607"/>
    </location>
</feature>
<keyword evidence="1" id="KW-0175">Coiled coil</keyword>
<keyword evidence="2" id="KW-0812">Transmembrane</keyword>
<evidence type="ECO:0000313" key="5">
    <source>
        <dbReference type="Proteomes" id="UP000790580"/>
    </source>
</evidence>
<dbReference type="PANTHER" id="PTHR41259:SF1">
    <property type="entry name" value="DOUBLE-STRAND BREAK REPAIR RAD50 ATPASE, PUTATIVE-RELATED"/>
    <property type="match status" value="1"/>
</dbReference>
<evidence type="ECO:0000256" key="2">
    <source>
        <dbReference type="SAM" id="Phobius"/>
    </source>
</evidence>
<dbReference type="InterPro" id="IPR038734">
    <property type="entry name" value="YhaN_AAA"/>
</dbReference>
<comment type="caution">
    <text evidence="4">The sequence shown here is derived from an EMBL/GenBank/DDBJ whole genome shotgun (WGS) entry which is preliminary data.</text>
</comment>
<dbReference type="Proteomes" id="UP000790580">
    <property type="component" value="Unassembled WGS sequence"/>
</dbReference>
<feature type="coiled-coil region" evidence="1">
    <location>
        <begin position="184"/>
        <end position="228"/>
    </location>
</feature>
<dbReference type="SUPFAM" id="SSF52540">
    <property type="entry name" value="P-loop containing nucleoside triphosphate hydrolases"/>
    <property type="match status" value="1"/>
</dbReference>
<dbReference type="Pfam" id="PF13514">
    <property type="entry name" value="AAA_27"/>
    <property type="match status" value="1"/>
</dbReference>
<sequence length="996" mass="117797">MKILEVHIYGYGKWEDKKWRFTDNSDLILFIGDNEAGKSTLMSFVCSVLFGFPKKGENQYIPIMTDKYGGSVTLWTEDHGTVTIRRVKGRKVKGDVTVFFPNGREGGEEALSMLLNGVDIHTFQGIFHFDLDGLNGLGNLSPEDMNQFLYDTGVGGAQQLTELEKRLSGEMETLFKPRGKKTEMNQLSKRLEEKNKEIKGWENRIAQFDEIKKEIAEKESQHIQWKDKQKEVTEQIHQVEKQELIVPLVREWKENHLWLSERDLITVFPENGLQRLEVLEEKLRDKRASLKDEELKHQLLEQELSRINPISEEWKGEVEQKLRQYDIYENSRLDWKHYYVDKEECKRKMSKLENQWKQFEDLHFSQIPFHSFMINRFQELRDLIHTYKHREQRVMEDLEKVQREVHNNKDSQGRVKEALLPQDDFERIKAGVATDSNHEVKTKQAILGERLANLKAQNIDRLKSTKQQQLIFSICIILFLGLAVIGLILSNYFLGGISTFIGAFFIFLFVQKWNGKKRQERDFAEKISALEKQLEDLFRVGNSTSDQERERLKQIVAMEEEKYDELQTLVRDYQRLIQRQEQFEQEIEKVKNDIQQLENEINEWAYENQLPLNLEINVYEALLKSISEWKNTEEDYLTLKSKVTLIEMEQKELEDELNMIINRLGLKNLEKVAPIQILSQFINKEREKEKRHNSLLEQLELRKEVMLRLESEVFTVEEDLKDLLDNASVKNSEEFRRKGADYLQQKTKLEEKQRCWIQMQTIFSNEAELKLLIDDLEEGYSPPTKKTELVHELQEVEGHLEKSIEQLTKLKQEVDVLEQDGTYEELLLTFSQWKEELQTLAKRWAVYSVSKLIIRQVKSVYEKERQPAVIKRAEQLFHHLTEGSYTRLYAPLGEQRFILERQDGERFEPSQLSRGTCELLYLALRFSLASLNEGKVNFPIFMDETLVNMDKNRRANVITLLKDLSKSRQIIVFTCHQHIVDEYNWDKIYLNREYIG</sequence>
<dbReference type="InterPro" id="IPR027417">
    <property type="entry name" value="P-loop_NTPase"/>
</dbReference>
<reference evidence="4 5" key="1">
    <citation type="submission" date="2021-06" db="EMBL/GenBank/DDBJ databases">
        <title>Bacillus sp. RD4P76, an endophyte from a halophyte.</title>
        <authorList>
            <person name="Sun J.-Q."/>
        </authorList>
    </citation>
    <scope>NUCLEOTIDE SEQUENCE [LARGE SCALE GENOMIC DNA]</scope>
    <source>
        <strain evidence="4 5">JCM 17098</strain>
    </source>
</reference>
<dbReference type="RefSeq" id="WP_088074656.1">
    <property type="nucleotide sequence ID" value="NZ_JAHQCR010000021.1"/>
</dbReference>
<feature type="coiled-coil region" evidence="1">
    <location>
        <begin position="682"/>
        <end position="726"/>
    </location>
</feature>
<evidence type="ECO:0000256" key="1">
    <source>
        <dbReference type="SAM" id="Coils"/>
    </source>
</evidence>
<keyword evidence="2" id="KW-0472">Membrane</keyword>
<feature type="transmembrane region" description="Helical" evidence="2">
    <location>
        <begin position="494"/>
        <end position="511"/>
    </location>
</feature>